<dbReference type="PROSITE" id="PS01125">
    <property type="entry name" value="ROK"/>
    <property type="match status" value="1"/>
</dbReference>
<dbReference type="Pfam" id="PF00480">
    <property type="entry name" value="ROK"/>
    <property type="match status" value="1"/>
</dbReference>
<dbReference type="SUPFAM" id="SSF53067">
    <property type="entry name" value="Actin-like ATPase domain"/>
    <property type="match status" value="1"/>
</dbReference>
<dbReference type="AlphaFoldDB" id="A0A1Y1QSF6"/>
<reference evidence="2 3" key="1">
    <citation type="submission" date="2017-01" db="EMBL/GenBank/DDBJ databases">
        <title>Novel large sulfur bacteria in the metagenomes of groundwater-fed chemosynthetic microbial mats in the Lake Huron basin.</title>
        <authorList>
            <person name="Sharrar A.M."/>
            <person name="Flood B.E."/>
            <person name="Bailey J.V."/>
            <person name="Jones D.S."/>
            <person name="Biddanda B."/>
            <person name="Ruberg S.A."/>
            <person name="Marcus D.N."/>
            <person name="Dick G.J."/>
        </authorList>
    </citation>
    <scope>NUCLEOTIDE SEQUENCE [LARGE SCALE GENOMIC DNA]</scope>
    <source>
        <strain evidence="2">A8</strain>
    </source>
</reference>
<dbReference type="GO" id="GO:0004396">
    <property type="term" value="F:hexokinase activity"/>
    <property type="evidence" value="ECO:0007669"/>
    <property type="project" value="TreeGrafter"/>
</dbReference>
<dbReference type="InterPro" id="IPR000600">
    <property type="entry name" value="ROK"/>
</dbReference>
<organism evidence="2 3">
    <name type="scientific">Thiothrix lacustris</name>
    <dbReference type="NCBI Taxonomy" id="525917"/>
    <lineage>
        <taxon>Bacteria</taxon>
        <taxon>Pseudomonadati</taxon>
        <taxon>Pseudomonadota</taxon>
        <taxon>Gammaproteobacteria</taxon>
        <taxon>Thiotrichales</taxon>
        <taxon>Thiotrichaceae</taxon>
        <taxon>Thiothrix</taxon>
    </lineage>
</organism>
<dbReference type="PANTHER" id="PTHR18964">
    <property type="entry name" value="ROK (REPRESSOR, ORF, KINASE) FAMILY"/>
    <property type="match status" value="1"/>
</dbReference>
<keyword evidence="1" id="KW-0119">Carbohydrate metabolism</keyword>
<proteinExistence type="predicted"/>
<evidence type="ECO:0000313" key="3">
    <source>
        <dbReference type="Proteomes" id="UP000192491"/>
    </source>
</evidence>
<dbReference type="PANTHER" id="PTHR18964:SF174">
    <property type="entry name" value="D-ALLOSE KINASE-RELATED"/>
    <property type="match status" value="1"/>
</dbReference>
<evidence type="ECO:0000256" key="1">
    <source>
        <dbReference type="ARBA" id="ARBA00023277"/>
    </source>
</evidence>
<protein>
    <submittedName>
        <fullName evidence="2">Fructokinase</fullName>
    </submittedName>
</protein>
<dbReference type="InterPro" id="IPR043129">
    <property type="entry name" value="ATPase_NBD"/>
</dbReference>
<accession>A0A1Y1QSF6</accession>
<dbReference type="Gene3D" id="3.30.420.40">
    <property type="match status" value="2"/>
</dbReference>
<evidence type="ECO:0000313" key="2">
    <source>
        <dbReference type="EMBL" id="OQX12475.1"/>
    </source>
</evidence>
<comment type="caution">
    <text evidence="2">The sequence shown here is derived from an EMBL/GenBank/DDBJ whole genome shotgun (WGS) entry which is preliminary data.</text>
</comment>
<dbReference type="InterPro" id="IPR049874">
    <property type="entry name" value="ROK_cs"/>
</dbReference>
<name>A0A1Y1QSF6_9GAMM</name>
<gene>
    <name evidence="2" type="ORF">BWK73_14815</name>
</gene>
<sequence length="307" mass="32122">MHIGIDLGGTKTEVLLLDTQGQEAFRKRLPTPQGQYAAILQTIKHLVDDAEQHAGQPCSVGIGTPGAISPATGLMKNSNSVVLNGKPLHAALESLLQRPVRLENDANCLALSEATDGAAAGAAVVFGVIVGTGTGAGIVVHGNVLTGANAIAGEWGHNPLPWPEVAELPGKACYCGKHGCIETWLSGTGFQAEYQLITGKALAAAEIVQLATAGEVTAEQCLQAYEERMAKSLAHVINILDPDVIVLGGGMSNIQRLYTNVPQRWGNYVFSDQVSTRLVAPHFGDSSGVRGAAWLGANHHRLGKNGY</sequence>
<keyword evidence="2" id="KW-0418">Kinase</keyword>
<keyword evidence="2" id="KW-0808">Transferase</keyword>
<dbReference type="STRING" id="1123401.GCA_000621325_02799"/>
<dbReference type="CDD" id="cd24066">
    <property type="entry name" value="ASKHA_NBD_ROK_EcFRK-like"/>
    <property type="match status" value="1"/>
</dbReference>
<dbReference type="Proteomes" id="UP000192491">
    <property type="component" value="Unassembled WGS sequence"/>
</dbReference>
<dbReference type="EMBL" id="MTEJ01000065">
    <property type="protein sequence ID" value="OQX12475.1"/>
    <property type="molecule type" value="Genomic_DNA"/>
</dbReference>